<keyword evidence="3 9" id="KW-0853">WD repeat</keyword>
<gene>
    <name evidence="12" type="ORF">PV10_02436</name>
</gene>
<feature type="region of interest" description="Disordered" evidence="10">
    <location>
        <begin position="435"/>
        <end position="469"/>
    </location>
</feature>
<evidence type="ECO:0000256" key="8">
    <source>
        <dbReference type="ARBA" id="ARBA00023242"/>
    </source>
</evidence>
<dbReference type="SUPFAM" id="SSF50978">
    <property type="entry name" value="WD40 repeat-like"/>
    <property type="match status" value="1"/>
</dbReference>
<dbReference type="PANTHER" id="PTHR15271">
    <property type="entry name" value="CHROMATIN ASSEMBLY FACTOR 1 SUBUNIT B"/>
    <property type="match status" value="1"/>
</dbReference>
<dbReference type="OrthoDB" id="71227at2759"/>
<keyword evidence="13" id="KW-1185">Reference proteome</keyword>
<feature type="domain" description="CAF1B/HIR1 beta-propeller" evidence="11">
    <location>
        <begin position="8"/>
        <end position="198"/>
    </location>
</feature>
<keyword evidence="6" id="KW-0156">Chromatin regulator</keyword>
<evidence type="ECO:0000256" key="7">
    <source>
        <dbReference type="ARBA" id="ARBA00023204"/>
    </source>
</evidence>
<dbReference type="VEuPathDB" id="FungiDB:PV10_02436"/>
<dbReference type="AlphaFoldDB" id="A0A0D1Y296"/>
<evidence type="ECO:0000256" key="9">
    <source>
        <dbReference type="PROSITE-ProRule" id="PRU00221"/>
    </source>
</evidence>
<dbReference type="InterPro" id="IPR036322">
    <property type="entry name" value="WD40_repeat_dom_sf"/>
</dbReference>
<evidence type="ECO:0000313" key="13">
    <source>
        <dbReference type="Proteomes" id="UP000054302"/>
    </source>
</evidence>
<protein>
    <recommendedName>
        <fullName evidence="11">CAF1B/HIR1 beta-propeller domain-containing protein</fullName>
    </recommendedName>
</protein>
<organism evidence="12 13">
    <name type="scientific">Exophiala mesophila</name>
    <name type="common">Black yeast-like fungus</name>
    <dbReference type="NCBI Taxonomy" id="212818"/>
    <lineage>
        <taxon>Eukaryota</taxon>
        <taxon>Fungi</taxon>
        <taxon>Dikarya</taxon>
        <taxon>Ascomycota</taxon>
        <taxon>Pezizomycotina</taxon>
        <taxon>Eurotiomycetes</taxon>
        <taxon>Chaetothyriomycetidae</taxon>
        <taxon>Chaetothyriales</taxon>
        <taxon>Herpotrichiellaceae</taxon>
        <taxon>Exophiala</taxon>
    </lineage>
</organism>
<dbReference type="RefSeq" id="XP_016226270.1">
    <property type="nucleotide sequence ID" value="XM_016366752.1"/>
</dbReference>
<dbReference type="GO" id="GO:0033186">
    <property type="term" value="C:CAF-1 complex"/>
    <property type="evidence" value="ECO:0007669"/>
    <property type="project" value="TreeGrafter"/>
</dbReference>
<dbReference type="InterPro" id="IPR045145">
    <property type="entry name" value="PTHR15271"/>
</dbReference>
<feature type="repeat" description="WD" evidence="9">
    <location>
        <begin position="10"/>
        <end position="52"/>
    </location>
</feature>
<keyword evidence="7" id="KW-0234">DNA repair</keyword>
<feature type="compositionally biased region" description="Low complexity" evidence="10">
    <location>
        <begin position="249"/>
        <end position="286"/>
    </location>
</feature>
<reference evidence="12 13" key="1">
    <citation type="submission" date="2015-01" db="EMBL/GenBank/DDBJ databases">
        <title>The Genome Sequence of Exophiala mesophila CBS40295.</title>
        <authorList>
            <consortium name="The Broad Institute Genomics Platform"/>
            <person name="Cuomo C."/>
            <person name="de Hoog S."/>
            <person name="Gorbushina A."/>
            <person name="Stielow B."/>
            <person name="Teixiera M."/>
            <person name="Abouelleil A."/>
            <person name="Chapman S.B."/>
            <person name="Priest M."/>
            <person name="Young S.K."/>
            <person name="Wortman J."/>
            <person name="Nusbaum C."/>
            <person name="Birren B."/>
        </authorList>
    </citation>
    <scope>NUCLEOTIDE SEQUENCE [LARGE SCALE GENOMIC DNA]</scope>
    <source>
        <strain evidence="12 13">CBS 40295</strain>
    </source>
</reference>
<evidence type="ECO:0000256" key="6">
    <source>
        <dbReference type="ARBA" id="ARBA00022853"/>
    </source>
</evidence>
<dbReference type="HOGENOM" id="CLU_010127_3_1_1"/>
<keyword evidence="8" id="KW-0539">Nucleus</keyword>
<dbReference type="Proteomes" id="UP000054302">
    <property type="component" value="Unassembled WGS sequence"/>
</dbReference>
<feature type="repeat" description="WD" evidence="9">
    <location>
        <begin position="118"/>
        <end position="159"/>
    </location>
</feature>
<dbReference type="PANTHER" id="PTHR15271:SF4">
    <property type="entry name" value="CHROMATIN ASSEMBLY FACTOR 1 SUBUNIT B"/>
    <property type="match status" value="1"/>
</dbReference>
<feature type="region of interest" description="Disordered" evidence="10">
    <location>
        <begin position="566"/>
        <end position="623"/>
    </location>
</feature>
<comment type="similarity">
    <text evidence="2">Belongs to the WD repeat HIR1 family.</text>
</comment>
<feature type="compositionally biased region" description="Polar residues" evidence="10">
    <location>
        <begin position="231"/>
        <end position="241"/>
    </location>
</feature>
<evidence type="ECO:0000313" key="12">
    <source>
        <dbReference type="EMBL" id="KIV94696.1"/>
    </source>
</evidence>
<dbReference type="GO" id="GO:0006334">
    <property type="term" value="P:nucleosome assembly"/>
    <property type="evidence" value="ECO:0007669"/>
    <property type="project" value="TreeGrafter"/>
</dbReference>
<feature type="compositionally biased region" description="Low complexity" evidence="10">
    <location>
        <begin position="668"/>
        <end position="685"/>
    </location>
</feature>
<accession>A0A0D1Y296</accession>
<dbReference type="Pfam" id="PF24105">
    <property type="entry name" value="Beta-prop_CAF1B_HIR1"/>
    <property type="match status" value="2"/>
</dbReference>
<dbReference type="FunFam" id="2.130.10.10:FF:000461">
    <property type="entry name" value="Chromatin assembly factor 1 subunit B"/>
    <property type="match status" value="1"/>
</dbReference>
<evidence type="ECO:0000256" key="2">
    <source>
        <dbReference type="ARBA" id="ARBA00007306"/>
    </source>
</evidence>
<dbReference type="STRING" id="212818.A0A0D1Y296"/>
<dbReference type="PROSITE" id="PS50082">
    <property type="entry name" value="WD_REPEATS_2"/>
    <property type="match status" value="4"/>
</dbReference>
<dbReference type="GO" id="GO:0006281">
    <property type="term" value="P:DNA repair"/>
    <property type="evidence" value="ECO:0007669"/>
    <property type="project" value="UniProtKB-KW"/>
</dbReference>
<proteinExistence type="inferred from homology"/>
<dbReference type="InterPro" id="IPR055410">
    <property type="entry name" value="Beta-prop_CAF1B_HIR1"/>
</dbReference>
<evidence type="ECO:0000259" key="11">
    <source>
        <dbReference type="Pfam" id="PF24105"/>
    </source>
</evidence>
<evidence type="ECO:0000256" key="4">
    <source>
        <dbReference type="ARBA" id="ARBA00022737"/>
    </source>
</evidence>
<keyword evidence="5" id="KW-0227">DNA damage</keyword>
<dbReference type="InterPro" id="IPR015943">
    <property type="entry name" value="WD40/YVTN_repeat-like_dom_sf"/>
</dbReference>
<evidence type="ECO:0000256" key="5">
    <source>
        <dbReference type="ARBA" id="ARBA00022763"/>
    </source>
</evidence>
<dbReference type="EMBL" id="KN847521">
    <property type="protein sequence ID" value="KIV94696.1"/>
    <property type="molecule type" value="Genomic_DNA"/>
</dbReference>
<dbReference type="GO" id="GO:0006335">
    <property type="term" value="P:DNA replication-dependent chromatin assembly"/>
    <property type="evidence" value="ECO:0007669"/>
    <property type="project" value="InterPro"/>
</dbReference>
<dbReference type="InterPro" id="IPR001680">
    <property type="entry name" value="WD40_rpt"/>
</dbReference>
<feature type="domain" description="CAF1B/HIR1 beta-propeller" evidence="11">
    <location>
        <begin position="310"/>
        <end position="544"/>
    </location>
</feature>
<evidence type="ECO:0000256" key="1">
    <source>
        <dbReference type="ARBA" id="ARBA00004123"/>
    </source>
</evidence>
<evidence type="ECO:0000256" key="10">
    <source>
        <dbReference type="SAM" id="MobiDB-lite"/>
    </source>
</evidence>
<dbReference type="Gene3D" id="2.130.10.10">
    <property type="entry name" value="YVTN repeat-like/Quinoprotein amine dehydrogenase"/>
    <property type="match status" value="2"/>
</dbReference>
<feature type="repeat" description="WD" evidence="9">
    <location>
        <begin position="59"/>
        <end position="90"/>
    </location>
</feature>
<feature type="compositionally biased region" description="Polar residues" evidence="10">
    <location>
        <begin position="608"/>
        <end position="623"/>
    </location>
</feature>
<comment type="subcellular location">
    <subcellularLocation>
        <location evidence="1">Nucleus</location>
    </subcellularLocation>
</comment>
<dbReference type="GeneID" id="27320281"/>
<feature type="compositionally biased region" description="Low complexity" evidence="10">
    <location>
        <begin position="567"/>
        <end position="604"/>
    </location>
</feature>
<feature type="compositionally biased region" description="Basic and acidic residues" evidence="10">
    <location>
        <begin position="687"/>
        <end position="703"/>
    </location>
</feature>
<dbReference type="OMA" id="CIVSNLH"/>
<name>A0A0D1Y296_EXOME</name>
<feature type="region of interest" description="Disordered" evidence="10">
    <location>
        <begin position="649"/>
        <end position="726"/>
    </location>
</feature>
<dbReference type="GO" id="GO:0005634">
    <property type="term" value="C:nucleus"/>
    <property type="evidence" value="ECO:0007669"/>
    <property type="project" value="UniProtKB-SubCell"/>
</dbReference>
<keyword evidence="4" id="KW-0677">Repeat</keyword>
<feature type="compositionally biased region" description="Low complexity" evidence="10">
    <location>
        <begin position="444"/>
        <end position="458"/>
    </location>
</feature>
<feature type="repeat" description="WD" evidence="9">
    <location>
        <begin position="160"/>
        <end position="201"/>
    </location>
</feature>
<dbReference type="PROSITE" id="PS50294">
    <property type="entry name" value="WD_REPEATS_REGION"/>
    <property type="match status" value="1"/>
</dbReference>
<sequence>MKAGPLLITWHNESQPIYSVHFDPHGKGRLATAGNDNNVRLWSIEAQGEERKVTYLSTLTRHTQPVNVVRFCPKGEMLASAGDDGNILLWVRSDTSMAPMTEDTMDDKETWRIKHMCRTSSGAEIYDLAWSPDAQYFITGGVDNTARIFNAQTGGMIRQIAEHNHFVQGVAWDPLNEFVATQSSDRSVHIYALKLKDGTATLSTHGKFNKMDLPGRRISSNSPAPVESTHRASNASQSNLAIASPAPSNPGTPLTTPLPMDPPLMASSRRSSFGSSPSFRRSASPAPSLPLPAVRPEISSPSLNAAMGLAVRNTNLYHNETMTSFFRRLTFSPDGSLLFTPAGHYKTAFPTAADPTKTTEDVSNTVYIYTRAGFNKPPVAHLPGHKKPSVAVKCSPVLYTLRSTTKPTNHITIDTSSASEEIPLLPDPIVPQTATTFMEPPPLTSTSSSMDATSAPSPRTVTDVEPQSPGPLPAFALPYRIVYAVATQDAVFVYDTQQTIPICVVSNLHYATFSDLTWSNDGLTLLMSSTDGYCSTLSFTPGELGQVYTGPHPTYHHPVVSTSIALPTSSSGSTPVPTPTATASPSLTKASPVIVPPSHSSPAPFNFRQGSPTRSNSQSSIATMSSLQTISLQNNPTPTMGHVPLVTASNSGPPVGLPTMSTPPQTPASTHGGHHSATSSVSGSVLGKREVSAASESEKEDNKAKRRRIAPTLVGPSCASDVAKEE</sequence>
<feature type="region of interest" description="Disordered" evidence="10">
    <location>
        <begin position="203"/>
        <end position="293"/>
    </location>
</feature>
<evidence type="ECO:0000256" key="3">
    <source>
        <dbReference type="ARBA" id="ARBA00022574"/>
    </source>
</evidence>
<dbReference type="SMART" id="SM00320">
    <property type="entry name" value="WD40"/>
    <property type="match status" value="5"/>
</dbReference>